<dbReference type="AlphaFoldDB" id="A0A5C6AXR3"/>
<evidence type="ECO:0000259" key="3">
    <source>
        <dbReference type="Pfam" id="PF07508"/>
    </source>
</evidence>
<dbReference type="Pfam" id="PF07508">
    <property type="entry name" value="Recombinase"/>
    <property type="match status" value="1"/>
</dbReference>
<dbReference type="EMBL" id="SJPN01000004">
    <property type="protein sequence ID" value="TWU02924.1"/>
    <property type="molecule type" value="Genomic_DNA"/>
</dbReference>
<evidence type="ECO:0008006" key="7">
    <source>
        <dbReference type="Google" id="ProtNLM"/>
    </source>
</evidence>
<dbReference type="OrthoDB" id="272151at2"/>
<proteinExistence type="predicted"/>
<dbReference type="PANTHER" id="PTHR30461:SF2">
    <property type="entry name" value="SERINE RECOMBINASE PINE-RELATED"/>
    <property type="match status" value="1"/>
</dbReference>
<dbReference type="InterPro" id="IPR038109">
    <property type="entry name" value="DNA_bind_recomb_sf"/>
</dbReference>
<feature type="domain" description="Recombinase zinc beta ribbon" evidence="4">
    <location>
        <begin position="114"/>
        <end position="173"/>
    </location>
</feature>
<dbReference type="Proteomes" id="UP000320176">
    <property type="component" value="Unassembled WGS sequence"/>
</dbReference>
<gene>
    <name evidence="5" type="ORF">Pla52n_40120</name>
</gene>
<dbReference type="Gene3D" id="3.90.1750.20">
    <property type="entry name" value="Putative Large Serine Recombinase, Chain B, Domain 2"/>
    <property type="match status" value="1"/>
</dbReference>
<dbReference type="Pfam" id="PF13408">
    <property type="entry name" value="Zn_ribbon_recom"/>
    <property type="match status" value="1"/>
</dbReference>
<evidence type="ECO:0000313" key="5">
    <source>
        <dbReference type="EMBL" id="TWU02924.1"/>
    </source>
</evidence>
<dbReference type="PANTHER" id="PTHR30461">
    <property type="entry name" value="DNA-INVERTASE FROM LAMBDOID PROPHAGE"/>
    <property type="match status" value="1"/>
</dbReference>
<sequence length="240" mass="27949">MAAVRSVLATLSMQSAQTRPRRWDFRCTITLQMRLNRAKRWTDRYGNTGRWTTTRVLKLISNRTYLGEIPNGESTLPGEYAPIVKPDVFDRAQQHIVERRTRKPGRRENPQEFLLRGILVCGWCERPMTTSYSHHRNIRYLYYRCRSQAGGRPPCSNVSVKRYDIEQFVIDTLGEPQSDDPDFMDELREVWTQLNQDQQRRLLPELLTRVIFNPDLGTVEIECDEAEVRGLTADPSVSSD</sequence>
<evidence type="ECO:0000256" key="1">
    <source>
        <dbReference type="ARBA" id="ARBA00023125"/>
    </source>
</evidence>
<feature type="domain" description="Recombinase" evidence="3">
    <location>
        <begin position="44"/>
        <end position="98"/>
    </location>
</feature>
<dbReference type="InterPro" id="IPR050639">
    <property type="entry name" value="SSR_resolvase"/>
</dbReference>
<protein>
    <recommendedName>
        <fullName evidence="7">Recombinase</fullName>
    </recommendedName>
</protein>
<evidence type="ECO:0000313" key="6">
    <source>
        <dbReference type="Proteomes" id="UP000320176"/>
    </source>
</evidence>
<keyword evidence="1" id="KW-0238">DNA-binding</keyword>
<keyword evidence="2" id="KW-0233">DNA recombination</keyword>
<reference evidence="5 6" key="1">
    <citation type="submission" date="2019-02" db="EMBL/GenBank/DDBJ databases">
        <title>Deep-cultivation of Planctomycetes and their phenomic and genomic characterization uncovers novel biology.</title>
        <authorList>
            <person name="Wiegand S."/>
            <person name="Jogler M."/>
            <person name="Boedeker C."/>
            <person name="Pinto D."/>
            <person name="Vollmers J."/>
            <person name="Rivas-Marin E."/>
            <person name="Kohn T."/>
            <person name="Peeters S.H."/>
            <person name="Heuer A."/>
            <person name="Rast P."/>
            <person name="Oberbeckmann S."/>
            <person name="Bunk B."/>
            <person name="Jeske O."/>
            <person name="Meyerdierks A."/>
            <person name="Storesund J.E."/>
            <person name="Kallscheuer N."/>
            <person name="Luecker S."/>
            <person name="Lage O.M."/>
            <person name="Pohl T."/>
            <person name="Merkel B.J."/>
            <person name="Hornburger P."/>
            <person name="Mueller R.-W."/>
            <person name="Bruemmer F."/>
            <person name="Labrenz M."/>
            <person name="Spormann A.M."/>
            <person name="Op Den Camp H."/>
            <person name="Overmann J."/>
            <person name="Amann R."/>
            <person name="Jetten M.S.M."/>
            <person name="Mascher T."/>
            <person name="Medema M.H."/>
            <person name="Devos D.P."/>
            <person name="Kaster A.-K."/>
            <person name="Ovreas L."/>
            <person name="Rohde M."/>
            <person name="Galperin M.Y."/>
            <person name="Jogler C."/>
        </authorList>
    </citation>
    <scope>NUCLEOTIDE SEQUENCE [LARGE SCALE GENOMIC DNA]</scope>
    <source>
        <strain evidence="5 6">Pla52n</strain>
    </source>
</reference>
<accession>A0A5C6AXR3</accession>
<evidence type="ECO:0000259" key="4">
    <source>
        <dbReference type="Pfam" id="PF13408"/>
    </source>
</evidence>
<dbReference type="GO" id="GO:0000150">
    <property type="term" value="F:DNA strand exchange activity"/>
    <property type="evidence" value="ECO:0007669"/>
    <property type="project" value="InterPro"/>
</dbReference>
<keyword evidence="6" id="KW-1185">Reference proteome</keyword>
<dbReference type="GO" id="GO:0003677">
    <property type="term" value="F:DNA binding"/>
    <property type="evidence" value="ECO:0007669"/>
    <property type="project" value="UniProtKB-KW"/>
</dbReference>
<comment type="caution">
    <text evidence="5">The sequence shown here is derived from an EMBL/GenBank/DDBJ whole genome shotgun (WGS) entry which is preliminary data.</text>
</comment>
<organism evidence="5 6">
    <name type="scientific">Stieleria varia</name>
    <dbReference type="NCBI Taxonomy" id="2528005"/>
    <lineage>
        <taxon>Bacteria</taxon>
        <taxon>Pseudomonadati</taxon>
        <taxon>Planctomycetota</taxon>
        <taxon>Planctomycetia</taxon>
        <taxon>Pirellulales</taxon>
        <taxon>Pirellulaceae</taxon>
        <taxon>Stieleria</taxon>
    </lineage>
</organism>
<dbReference type="InterPro" id="IPR025827">
    <property type="entry name" value="Zn_ribbon_recom_dom"/>
</dbReference>
<dbReference type="InterPro" id="IPR011109">
    <property type="entry name" value="DNA_bind_recombinase_dom"/>
</dbReference>
<evidence type="ECO:0000256" key="2">
    <source>
        <dbReference type="ARBA" id="ARBA00023172"/>
    </source>
</evidence>
<name>A0A5C6AXR3_9BACT</name>